<dbReference type="Proteomes" id="UP000318878">
    <property type="component" value="Unassembled WGS sequence"/>
</dbReference>
<dbReference type="Pfam" id="PF00696">
    <property type="entry name" value="AA_kinase"/>
    <property type="match status" value="1"/>
</dbReference>
<comment type="caution">
    <text evidence="2">The sequence shown here is derived from an EMBL/GenBank/DDBJ whole genome shotgun (WGS) entry which is preliminary data.</text>
</comment>
<evidence type="ECO:0000313" key="2">
    <source>
        <dbReference type="EMBL" id="TWT32116.1"/>
    </source>
</evidence>
<reference evidence="2 3" key="1">
    <citation type="submission" date="2019-02" db="EMBL/GenBank/DDBJ databases">
        <title>Deep-cultivation of Planctomycetes and their phenomic and genomic characterization uncovers novel biology.</title>
        <authorList>
            <person name="Wiegand S."/>
            <person name="Jogler M."/>
            <person name="Boedeker C."/>
            <person name="Pinto D."/>
            <person name="Vollmers J."/>
            <person name="Rivas-Marin E."/>
            <person name="Kohn T."/>
            <person name="Peeters S.H."/>
            <person name="Heuer A."/>
            <person name="Rast P."/>
            <person name="Oberbeckmann S."/>
            <person name="Bunk B."/>
            <person name="Jeske O."/>
            <person name="Meyerdierks A."/>
            <person name="Storesund J.E."/>
            <person name="Kallscheuer N."/>
            <person name="Luecker S."/>
            <person name="Lage O.M."/>
            <person name="Pohl T."/>
            <person name="Merkel B.J."/>
            <person name="Hornburger P."/>
            <person name="Mueller R.-W."/>
            <person name="Bruemmer F."/>
            <person name="Labrenz M."/>
            <person name="Spormann A.M."/>
            <person name="Op Den Camp H."/>
            <person name="Overmann J."/>
            <person name="Amann R."/>
            <person name="Jetten M.S.M."/>
            <person name="Mascher T."/>
            <person name="Medema M.H."/>
            <person name="Devos D.P."/>
            <person name="Kaster A.-K."/>
            <person name="Ovreas L."/>
            <person name="Rohde M."/>
            <person name="Galperin M.Y."/>
            <person name="Jogler C."/>
        </authorList>
    </citation>
    <scope>NUCLEOTIDE SEQUENCE [LARGE SCALE GENOMIC DNA]</scope>
    <source>
        <strain evidence="2 3">Enr8</strain>
    </source>
</reference>
<evidence type="ECO:0000259" key="1">
    <source>
        <dbReference type="Pfam" id="PF00696"/>
    </source>
</evidence>
<dbReference type="InterPro" id="IPR036393">
    <property type="entry name" value="AceGlu_kinase-like_sf"/>
</dbReference>
<dbReference type="SUPFAM" id="SSF53633">
    <property type="entry name" value="Carbamate kinase-like"/>
    <property type="match status" value="1"/>
</dbReference>
<feature type="domain" description="Aspartate/glutamate/uridylate kinase" evidence="1">
    <location>
        <begin position="3"/>
        <end position="158"/>
    </location>
</feature>
<dbReference type="OrthoDB" id="8526978at2"/>
<name>A0A5C5V0M2_9BACT</name>
<accession>A0A5C5V0M2</accession>
<dbReference type="InterPro" id="IPR001048">
    <property type="entry name" value="Asp/Glu/Uridylate_kinase"/>
</dbReference>
<organism evidence="2 3">
    <name type="scientific">Blastopirellula retiformator</name>
    <dbReference type="NCBI Taxonomy" id="2527970"/>
    <lineage>
        <taxon>Bacteria</taxon>
        <taxon>Pseudomonadati</taxon>
        <taxon>Planctomycetota</taxon>
        <taxon>Planctomycetia</taxon>
        <taxon>Pirellulales</taxon>
        <taxon>Pirellulaceae</taxon>
        <taxon>Blastopirellula</taxon>
    </lineage>
</organism>
<dbReference type="Gene3D" id="3.40.1160.10">
    <property type="entry name" value="Acetylglutamate kinase-like"/>
    <property type="match status" value="1"/>
</dbReference>
<dbReference type="EMBL" id="SJPF01000004">
    <property type="protein sequence ID" value="TWT32116.1"/>
    <property type="molecule type" value="Genomic_DNA"/>
</dbReference>
<dbReference type="AlphaFoldDB" id="A0A5C5V0M2"/>
<keyword evidence="3" id="KW-1185">Reference proteome</keyword>
<sequence length="203" mass="22508">MNLRVVKLGGSLFDLPDLGRRLNLWLSQQPPKPTVLIAGGGMFTDGVRKFDCWHQLDSIDSHRLAMHSMSLSAYALSLLMPNAAFVSGFDAVRSKLAIVASDECSSTYVGVWDAIDYWVRKIEPGLTEATLDWTLTSDSIAAVLARKWHADSFVLAKSRDQPAKPKWEWSGDGIVDAQFAKLSASLDVSWVNLRAPEYDDHRA</sequence>
<proteinExistence type="predicted"/>
<dbReference type="RefSeq" id="WP_146434828.1">
    <property type="nucleotide sequence ID" value="NZ_SJPF01000004.1"/>
</dbReference>
<protein>
    <recommendedName>
        <fullName evidence="1">Aspartate/glutamate/uridylate kinase domain-containing protein</fullName>
    </recommendedName>
</protein>
<evidence type="ECO:0000313" key="3">
    <source>
        <dbReference type="Proteomes" id="UP000318878"/>
    </source>
</evidence>
<gene>
    <name evidence="2" type="ORF">Enr8_40420</name>
</gene>